<dbReference type="STRING" id="3775.A0A1Q3CXV8"/>
<dbReference type="EMBL" id="BDDD01003446">
    <property type="protein sequence ID" value="GAV85086.1"/>
    <property type="molecule type" value="Genomic_DNA"/>
</dbReference>
<evidence type="ECO:0000313" key="5">
    <source>
        <dbReference type="Proteomes" id="UP000187406"/>
    </source>
</evidence>
<name>A0A1Q3CXV8_CEPFO</name>
<dbReference type="OrthoDB" id="1894389at2759"/>
<organism evidence="4 5">
    <name type="scientific">Cephalotus follicularis</name>
    <name type="common">Albany pitcher plant</name>
    <dbReference type="NCBI Taxonomy" id="3775"/>
    <lineage>
        <taxon>Eukaryota</taxon>
        <taxon>Viridiplantae</taxon>
        <taxon>Streptophyta</taxon>
        <taxon>Embryophyta</taxon>
        <taxon>Tracheophyta</taxon>
        <taxon>Spermatophyta</taxon>
        <taxon>Magnoliopsida</taxon>
        <taxon>eudicotyledons</taxon>
        <taxon>Gunneridae</taxon>
        <taxon>Pentapetalae</taxon>
        <taxon>rosids</taxon>
        <taxon>fabids</taxon>
        <taxon>Oxalidales</taxon>
        <taxon>Cephalotaceae</taxon>
        <taxon>Cephalotus</taxon>
    </lineage>
</organism>
<reference evidence="5" key="1">
    <citation type="submission" date="2016-04" db="EMBL/GenBank/DDBJ databases">
        <title>Cephalotus genome sequencing.</title>
        <authorList>
            <person name="Fukushima K."/>
            <person name="Hasebe M."/>
            <person name="Fang X."/>
        </authorList>
    </citation>
    <scope>NUCLEOTIDE SEQUENCE [LARGE SCALE GENOMIC DNA]</scope>
    <source>
        <strain evidence="5">cv. St1</strain>
    </source>
</reference>
<keyword evidence="5" id="KW-1185">Reference proteome</keyword>
<dbReference type="FunCoup" id="A0A1Q3CXV8">
    <property type="interactions" value="3"/>
</dbReference>
<dbReference type="Proteomes" id="UP000187406">
    <property type="component" value="Unassembled WGS sequence"/>
</dbReference>
<gene>
    <name evidence="4" type="ORF">CFOL_v3_28525</name>
</gene>
<comment type="caution">
    <text evidence="4">The sequence shown here is derived from an EMBL/GenBank/DDBJ whole genome shotgun (WGS) entry which is preliminary data.</text>
</comment>
<dbReference type="GO" id="GO:0005886">
    <property type="term" value="C:plasma membrane"/>
    <property type="evidence" value="ECO:0007669"/>
    <property type="project" value="TreeGrafter"/>
</dbReference>
<sequence length="212" mass="24053">MKEDDQSLALAPAQTYQRSDEEYATIKPKVVRKERCNKCFVYFLAFFVLLCAIVLVLALIVMHPRNPGIKLSSVTVKNLEHGNGTQPYLNVTLVAEVTIKNTNFGEFRYVDTNGSVLYGVMEIGNMKFRQGSVKARETNKFDVNMDVRSYRLQETRDLSIDINDGMVNLTSNAELEGNMYLLKYVMKKRTAKLNCGMRLNLTSQSIQDLACN</sequence>
<dbReference type="InterPro" id="IPR044839">
    <property type="entry name" value="NDR1-like"/>
</dbReference>
<evidence type="ECO:0000313" key="4">
    <source>
        <dbReference type="EMBL" id="GAV85086.1"/>
    </source>
</evidence>
<dbReference type="PANTHER" id="PTHR31234">
    <property type="entry name" value="LATE EMBRYOGENESIS ABUNDANT (LEA) HYDROXYPROLINE-RICH GLYCOPROTEIN FAMILY"/>
    <property type="match status" value="1"/>
</dbReference>
<comment type="subcellular location">
    <subcellularLocation>
        <location evidence="1">Membrane</location>
    </subcellularLocation>
</comment>
<keyword evidence="3" id="KW-0812">Transmembrane</keyword>
<dbReference type="GO" id="GO:0098542">
    <property type="term" value="P:defense response to other organism"/>
    <property type="evidence" value="ECO:0007669"/>
    <property type="project" value="InterPro"/>
</dbReference>
<evidence type="ECO:0000256" key="2">
    <source>
        <dbReference type="ARBA" id="ARBA00023136"/>
    </source>
</evidence>
<dbReference type="PANTHER" id="PTHR31234:SF3">
    <property type="entry name" value="LATE EMBRYOGENESIS ABUNDANT (LEA) HYDROXYPROLINE-RICH GLYCOPROTEIN FAMILY"/>
    <property type="match status" value="1"/>
</dbReference>
<evidence type="ECO:0000256" key="1">
    <source>
        <dbReference type="ARBA" id="ARBA00004370"/>
    </source>
</evidence>
<dbReference type="InParanoid" id="A0A1Q3CXV8"/>
<keyword evidence="2 3" id="KW-0472">Membrane</keyword>
<feature type="transmembrane region" description="Helical" evidence="3">
    <location>
        <begin position="39"/>
        <end position="62"/>
    </location>
</feature>
<dbReference type="AlphaFoldDB" id="A0A1Q3CXV8"/>
<protein>
    <submittedName>
        <fullName evidence="4">LEA_2 domain-containing protein</fullName>
    </submittedName>
</protein>
<evidence type="ECO:0000256" key="3">
    <source>
        <dbReference type="SAM" id="Phobius"/>
    </source>
</evidence>
<proteinExistence type="predicted"/>
<keyword evidence="3" id="KW-1133">Transmembrane helix</keyword>
<accession>A0A1Q3CXV8</accession>
<dbReference type="SUPFAM" id="SSF117070">
    <property type="entry name" value="LEA14-like"/>
    <property type="match status" value="1"/>
</dbReference>